<protein>
    <submittedName>
        <fullName evidence="2">DNA-directed RNA polymerase specialized sigma24 family protein</fullName>
    </submittedName>
</protein>
<proteinExistence type="predicted"/>
<evidence type="ECO:0000313" key="2">
    <source>
        <dbReference type="EMBL" id="MBB6049993.1"/>
    </source>
</evidence>
<gene>
    <name evidence="2" type="ORF">HNQ39_001784</name>
</gene>
<comment type="caution">
    <text evidence="2">The sequence shown here is derived from an EMBL/GenBank/DDBJ whole genome shotgun (WGS) entry which is preliminary data.</text>
</comment>
<dbReference type="RefSeq" id="WP_184194104.1">
    <property type="nucleotide sequence ID" value="NZ_JACHGW010000002.1"/>
</dbReference>
<dbReference type="SUPFAM" id="SSF88659">
    <property type="entry name" value="Sigma3 and sigma4 domains of RNA polymerase sigma factors"/>
    <property type="match status" value="1"/>
</dbReference>
<accession>A0A7W9SQ66</accession>
<name>A0A7W9SQ66_ARMRO</name>
<keyword evidence="3" id="KW-1185">Reference proteome</keyword>
<dbReference type="InterPro" id="IPR013324">
    <property type="entry name" value="RNA_pol_sigma_r3/r4-like"/>
</dbReference>
<evidence type="ECO:0000256" key="1">
    <source>
        <dbReference type="SAM" id="MobiDB-lite"/>
    </source>
</evidence>
<reference evidence="2 3" key="1">
    <citation type="submission" date="2020-08" db="EMBL/GenBank/DDBJ databases">
        <title>Genomic Encyclopedia of Type Strains, Phase IV (KMG-IV): sequencing the most valuable type-strain genomes for metagenomic binning, comparative biology and taxonomic classification.</title>
        <authorList>
            <person name="Goeker M."/>
        </authorList>
    </citation>
    <scope>NUCLEOTIDE SEQUENCE [LARGE SCALE GENOMIC DNA]</scope>
    <source>
        <strain evidence="2 3">DSM 23562</strain>
    </source>
</reference>
<keyword evidence="2" id="KW-0240">DNA-directed RNA polymerase</keyword>
<dbReference type="AlphaFoldDB" id="A0A7W9SQ66"/>
<evidence type="ECO:0000313" key="3">
    <source>
        <dbReference type="Proteomes" id="UP000520814"/>
    </source>
</evidence>
<feature type="region of interest" description="Disordered" evidence="1">
    <location>
        <begin position="162"/>
        <end position="184"/>
    </location>
</feature>
<organism evidence="2 3">
    <name type="scientific">Armatimonas rosea</name>
    <dbReference type="NCBI Taxonomy" id="685828"/>
    <lineage>
        <taxon>Bacteria</taxon>
        <taxon>Bacillati</taxon>
        <taxon>Armatimonadota</taxon>
        <taxon>Armatimonadia</taxon>
        <taxon>Armatimonadales</taxon>
        <taxon>Armatimonadaceae</taxon>
        <taxon>Armatimonas</taxon>
    </lineage>
</organism>
<dbReference type="Proteomes" id="UP000520814">
    <property type="component" value="Unassembled WGS sequence"/>
</dbReference>
<dbReference type="Gene3D" id="1.10.10.10">
    <property type="entry name" value="Winged helix-like DNA-binding domain superfamily/Winged helix DNA-binding domain"/>
    <property type="match status" value="1"/>
</dbReference>
<dbReference type="InterPro" id="IPR036388">
    <property type="entry name" value="WH-like_DNA-bd_sf"/>
</dbReference>
<keyword evidence="2" id="KW-0804">Transcription</keyword>
<dbReference type="EMBL" id="JACHGW010000002">
    <property type="protein sequence ID" value="MBB6049993.1"/>
    <property type="molecule type" value="Genomic_DNA"/>
</dbReference>
<dbReference type="GO" id="GO:0000428">
    <property type="term" value="C:DNA-directed RNA polymerase complex"/>
    <property type="evidence" value="ECO:0007669"/>
    <property type="project" value="UniProtKB-KW"/>
</dbReference>
<sequence>MIDVQKADRWVYRALTRTRKDDGSLYQRERRAEEEIHRLCGLGQRARRDVLLARHPAGDPARLREETLVYALRECAARGDDETAWGIAELLTERVSGHIARQLAKWRLPEEDADDVTRDLFALLFDALFSREASAEFWEVRFWVCLDRRLWNLVEKRQASLDAQLSEGSEPTENEGGESTLLRLPEGGPGPEALAEYGEALTVLAEHERLAVYLKYIEGLPEESDDPNRQSVAKILGVTGRTVRNYLRRAEQKLREWNEK</sequence>